<dbReference type="RefSeq" id="WP_233724367.1">
    <property type="nucleotide sequence ID" value="NZ_JAJVCN010000001.1"/>
</dbReference>
<feature type="transmembrane region" description="Helical" evidence="1">
    <location>
        <begin position="16"/>
        <end position="38"/>
    </location>
</feature>
<comment type="caution">
    <text evidence="2">The sequence shown here is derived from an EMBL/GenBank/DDBJ whole genome shotgun (WGS) entry which is preliminary data.</text>
</comment>
<reference evidence="2 3" key="1">
    <citation type="submission" date="2021-12" db="EMBL/GenBank/DDBJ databases">
        <title>Genome sequence of Kibdelosporangium philippinense ATCC 49844.</title>
        <authorList>
            <person name="Fedorov E.A."/>
            <person name="Omeragic M."/>
            <person name="Shalygina K.F."/>
            <person name="Maclea K.S."/>
        </authorList>
    </citation>
    <scope>NUCLEOTIDE SEQUENCE [LARGE SCALE GENOMIC DNA]</scope>
    <source>
        <strain evidence="2 3">ATCC 49844</strain>
    </source>
</reference>
<name>A0ABS8Z4I0_9PSEU</name>
<evidence type="ECO:0000313" key="3">
    <source>
        <dbReference type="Proteomes" id="UP001521150"/>
    </source>
</evidence>
<keyword evidence="1" id="KW-0812">Transmembrane</keyword>
<evidence type="ECO:0000313" key="2">
    <source>
        <dbReference type="EMBL" id="MCE7002828.1"/>
    </source>
</evidence>
<organism evidence="2 3">
    <name type="scientific">Kibdelosporangium philippinense</name>
    <dbReference type="NCBI Taxonomy" id="211113"/>
    <lineage>
        <taxon>Bacteria</taxon>
        <taxon>Bacillati</taxon>
        <taxon>Actinomycetota</taxon>
        <taxon>Actinomycetes</taxon>
        <taxon>Pseudonocardiales</taxon>
        <taxon>Pseudonocardiaceae</taxon>
        <taxon>Kibdelosporangium</taxon>
    </lineage>
</organism>
<evidence type="ECO:0000256" key="1">
    <source>
        <dbReference type="SAM" id="Phobius"/>
    </source>
</evidence>
<accession>A0ABS8Z4I0</accession>
<feature type="transmembrane region" description="Helical" evidence="1">
    <location>
        <begin position="44"/>
        <end position="61"/>
    </location>
</feature>
<dbReference type="Proteomes" id="UP001521150">
    <property type="component" value="Unassembled WGS sequence"/>
</dbReference>
<dbReference type="EMBL" id="JAJVCN010000001">
    <property type="protein sequence ID" value="MCE7002828.1"/>
    <property type="molecule type" value="Genomic_DNA"/>
</dbReference>
<keyword evidence="1" id="KW-1133">Transmembrane helix</keyword>
<gene>
    <name evidence="2" type="ORF">LWC34_08290</name>
</gene>
<proteinExistence type="predicted"/>
<evidence type="ECO:0008006" key="4">
    <source>
        <dbReference type="Google" id="ProtNLM"/>
    </source>
</evidence>
<sequence length="71" mass="7847">MEEWLARLQFGSRGRYALTMGLFMTALLWVLWLIAALAVKPEHLIYAVASGVGAGFGVFLGHGKLRLFRPA</sequence>
<keyword evidence="3" id="KW-1185">Reference proteome</keyword>
<keyword evidence="1" id="KW-0472">Membrane</keyword>
<protein>
    <recommendedName>
        <fullName evidence="4">DUF2530 domain-containing protein</fullName>
    </recommendedName>
</protein>